<evidence type="ECO:0000313" key="1">
    <source>
        <dbReference type="EMBL" id="KTD24855.1"/>
    </source>
</evidence>
<accession>A0A0W0VXA0</accession>
<name>A0A0W0VXA0_9GAMM</name>
<dbReference type="STRING" id="466.Lmac_2392"/>
<comment type="caution">
    <text evidence="1">The sequence shown here is derived from an EMBL/GenBank/DDBJ whole genome shotgun (WGS) entry which is preliminary data.</text>
</comment>
<protein>
    <recommendedName>
        <fullName evidence="3">Transporter</fullName>
    </recommendedName>
</protein>
<keyword evidence="2" id="KW-1185">Reference proteome</keyword>
<evidence type="ECO:0000313" key="2">
    <source>
        <dbReference type="Proteomes" id="UP000054908"/>
    </source>
</evidence>
<sequence length="378" mass="41111">MLMRKFLFLLIGLSCGYIKGAYAIISQRNVDNFSVTFGAPILTSTAETLEKGAWAVGERMEYDRAHPLSDGTLLSSPLAESQKGFFMNFFMASYGLLEGFTIGAFLPVQRSHGLREVGDVQLQAADDISAQLDSKEDFDATNGVELYEDKEAFQPVDKKVPLNGKSEGEKNVLPKVITLGDTSGVGDSTIFGIWRPNQGNKDGSFLTTAFLFGTSLPTGKKTIKTRQGELFTAANQPGTGAWIPFAGIIFSKNLGQLSLNSSFTYSQTTKGTQNTTLGSYFYYDFAATYPIYESQGKMAFKANGILELTGEYLNRDKIQGINDPNSGGNSIYINPGIRVNVGESFSCFLGAGFPIEEKLYGTQVKGQYAIYSGIEISL</sequence>
<reference evidence="1 2" key="1">
    <citation type="submission" date="2015-11" db="EMBL/GenBank/DDBJ databases">
        <title>Genomic analysis of 38 Legionella species identifies large and diverse effector repertoires.</title>
        <authorList>
            <person name="Burstein D."/>
            <person name="Amaro F."/>
            <person name="Zusman T."/>
            <person name="Lifshitz Z."/>
            <person name="Cohen O."/>
            <person name="Gilbert J.A."/>
            <person name="Pupko T."/>
            <person name="Shuman H.A."/>
            <person name="Segal G."/>
        </authorList>
    </citation>
    <scope>NUCLEOTIDE SEQUENCE [LARGE SCALE GENOMIC DNA]</scope>
    <source>
        <strain evidence="1 2">PX-1-G2-E2</strain>
    </source>
</reference>
<organism evidence="1 2">
    <name type="scientific">Legionella maceachernii</name>
    <dbReference type="NCBI Taxonomy" id="466"/>
    <lineage>
        <taxon>Bacteria</taxon>
        <taxon>Pseudomonadati</taxon>
        <taxon>Pseudomonadota</taxon>
        <taxon>Gammaproteobacteria</taxon>
        <taxon>Legionellales</taxon>
        <taxon>Legionellaceae</taxon>
        <taxon>Legionella</taxon>
    </lineage>
</organism>
<proteinExistence type="predicted"/>
<dbReference type="AlphaFoldDB" id="A0A0W0VXA0"/>
<gene>
    <name evidence="1" type="ORF">Lmac_2392</name>
</gene>
<dbReference type="Proteomes" id="UP000054908">
    <property type="component" value="Unassembled WGS sequence"/>
</dbReference>
<dbReference type="PATRIC" id="fig|466.6.peg.2543"/>
<dbReference type="EMBL" id="LNYL01000048">
    <property type="protein sequence ID" value="KTD24855.1"/>
    <property type="molecule type" value="Genomic_DNA"/>
</dbReference>
<evidence type="ECO:0008006" key="3">
    <source>
        <dbReference type="Google" id="ProtNLM"/>
    </source>
</evidence>